<proteinExistence type="inferred from homology"/>
<evidence type="ECO:0000256" key="1">
    <source>
        <dbReference type="ARBA" id="ARBA00010641"/>
    </source>
</evidence>
<name>A0A381VXU9_9ZZZZ</name>
<dbReference type="InterPro" id="IPR039425">
    <property type="entry name" value="RNA_pol_sigma-70-like"/>
</dbReference>
<dbReference type="Gene3D" id="1.10.10.10">
    <property type="entry name" value="Winged helix-like DNA-binding domain superfamily/Winged helix DNA-binding domain"/>
    <property type="match status" value="1"/>
</dbReference>
<dbReference type="Gene3D" id="1.10.1740.10">
    <property type="match status" value="1"/>
</dbReference>
<evidence type="ECO:0008006" key="8">
    <source>
        <dbReference type="Google" id="ProtNLM"/>
    </source>
</evidence>
<dbReference type="PANTHER" id="PTHR43133">
    <property type="entry name" value="RNA POLYMERASE ECF-TYPE SIGMA FACTO"/>
    <property type="match status" value="1"/>
</dbReference>
<keyword evidence="4" id="KW-0804">Transcription</keyword>
<dbReference type="CDD" id="cd06171">
    <property type="entry name" value="Sigma70_r4"/>
    <property type="match status" value="1"/>
</dbReference>
<reference evidence="7" key="1">
    <citation type="submission" date="2018-05" db="EMBL/GenBank/DDBJ databases">
        <authorList>
            <person name="Lanie J.A."/>
            <person name="Ng W.-L."/>
            <person name="Kazmierczak K.M."/>
            <person name="Andrzejewski T.M."/>
            <person name="Davidsen T.M."/>
            <person name="Wayne K.J."/>
            <person name="Tettelin H."/>
            <person name="Glass J.I."/>
            <person name="Rusch D."/>
            <person name="Podicherti R."/>
            <person name="Tsui H.-C.T."/>
            <person name="Winkler M.E."/>
        </authorList>
    </citation>
    <scope>NUCLEOTIDE SEQUENCE</scope>
</reference>
<dbReference type="EMBL" id="UINC01010114">
    <property type="protein sequence ID" value="SVA45120.1"/>
    <property type="molecule type" value="Genomic_DNA"/>
</dbReference>
<dbReference type="NCBIfam" id="TIGR02937">
    <property type="entry name" value="sigma70-ECF"/>
    <property type="match status" value="1"/>
</dbReference>
<feature type="domain" description="RNA polymerase sigma factor 70 region 4 type 2" evidence="6">
    <location>
        <begin position="125"/>
        <end position="175"/>
    </location>
</feature>
<dbReference type="SUPFAM" id="SSF88946">
    <property type="entry name" value="Sigma2 domain of RNA polymerase sigma factors"/>
    <property type="match status" value="1"/>
</dbReference>
<dbReference type="Pfam" id="PF04542">
    <property type="entry name" value="Sigma70_r2"/>
    <property type="match status" value="1"/>
</dbReference>
<evidence type="ECO:0000313" key="7">
    <source>
        <dbReference type="EMBL" id="SVA45120.1"/>
    </source>
</evidence>
<gene>
    <name evidence="7" type="ORF">METZ01_LOCUS97974</name>
</gene>
<sequence length="192" mass="21778">MTDTELITATLAGDQKAFQTLVERYESRVAATVIGMVGHSAEAEDIGQETFIRFYKSLSDFQGKSGIGTYVTRIAMNLSLNELKRRKRRSIFSFFQSDEPGEENWVNSLPDPRTTAEYDDTADVVHRALQQLDPKFRSVIVLRLLEGYSTRETAEILQLPTGTVLSRLARAQQKLKEILTPYMGEYYEPINS</sequence>
<dbReference type="GO" id="GO:0016987">
    <property type="term" value="F:sigma factor activity"/>
    <property type="evidence" value="ECO:0007669"/>
    <property type="project" value="UniProtKB-KW"/>
</dbReference>
<keyword evidence="3" id="KW-0731">Sigma factor</keyword>
<dbReference type="InterPro" id="IPR007627">
    <property type="entry name" value="RNA_pol_sigma70_r2"/>
</dbReference>
<dbReference type="PANTHER" id="PTHR43133:SF51">
    <property type="entry name" value="RNA POLYMERASE SIGMA FACTOR"/>
    <property type="match status" value="1"/>
</dbReference>
<dbReference type="InterPro" id="IPR013325">
    <property type="entry name" value="RNA_pol_sigma_r2"/>
</dbReference>
<keyword evidence="2" id="KW-0805">Transcription regulation</keyword>
<evidence type="ECO:0000259" key="6">
    <source>
        <dbReference type="Pfam" id="PF08281"/>
    </source>
</evidence>
<evidence type="ECO:0000256" key="4">
    <source>
        <dbReference type="ARBA" id="ARBA00023163"/>
    </source>
</evidence>
<dbReference type="SUPFAM" id="SSF88659">
    <property type="entry name" value="Sigma3 and sigma4 domains of RNA polymerase sigma factors"/>
    <property type="match status" value="1"/>
</dbReference>
<dbReference type="InterPro" id="IPR036388">
    <property type="entry name" value="WH-like_DNA-bd_sf"/>
</dbReference>
<feature type="domain" description="RNA polymerase sigma-70 region 2" evidence="5">
    <location>
        <begin position="21"/>
        <end position="89"/>
    </location>
</feature>
<dbReference type="InterPro" id="IPR013324">
    <property type="entry name" value="RNA_pol_sigma_r3/r4-like"/>
</dbReference>
<evidence type="ECO:0000256" key="2">
    <source>
        <dbReference type="ARBA" id="ARBA00023015"/>
    </source>
</evidence>
<dbReference type="InterPro" id="IPR014284">
    <property type="entry name" value="RNA_pol_sigma-70_dom"/>
</dbReference>
<accession>A0A381VXU9</accession>
<dbReference type="GO" id="GO:0006352">
    <property type="term" value="P:DNA-templated transcription initiation"/>
    <property type="evidence" value="ECO:0007669"/>
    <property type="project" value="InterPro"/>
</dbReference>
<protein>
    <recommendedName>
        <fullName evidence="8">RNA polymerase subunit sigma-24</fullName>
    </recommendedName>
</protein>
<comment type="similarity">
    <text evidence="1">Belongs to the sigma-70 factor family. ECF subfamily.</text>
</comment>
<evidence type="ECO:0000259" key="5">
    <source>
        <dbReference type="Pfam" id="PF04542"/>
    </source>
</evidence>
<evidence type="ECO:0000256" key="3">
    <source>
        <dbReference type="ARBA" id="ARBA00023082"/>
    </source>
</evidence>
<dbReference type="AlphaFoldDB" id="A0A381VXU9"/>
<dbReference type="InterPro" id="IPR013249">
    <property type="entry name" value="RNA_pol_sigma70_r4_t2"/>
</dbReference>
<dbReference type="Pfam" id="PF08281">
    <property type="entry name" value="Sigma70_r4_2"/>
    <property type="match status" value="1"/>
</dbReference>
<dbReference type="GO" id="GO:0003677">
    <property type="term" value="F:DNA binding"/>
    <property type="evidence" value="ECO:0007669"/>
    <property type="project" value="InterPro"/>
</dbReference>
<organism evidence="7">
    <name type="scientific">marine metagenome</name>
    <dbReference type="NCBI Taxonomy" id="408172"/>
    <lineage>
        <taxon>unclassified sequences</taxon>
        <taxon>metagenomes</taxon>
        <taxon>ecological metagenomes</taxon>
    </lineage>
</organism>